<keyword evidence="4" id="KW-0997">Cell inner membrane</keyword>
<evidence type="ECO:0000256" key="2">
    <source>
        <dbReference type="ARBA" id="ARBA00022448"/>
    </source>
</evidence>
<keyword evidence="3" id="KW-1003">Cell membrane</keyword>
<sequence length="191" mass="20440">MESLSASWPWYVVGPAIGLVAILLLWVDGRVFGVSSSLRHVCAIALGGRGPAYFRYDWKSVGAWNLIFVLGILVGGWVSQNLIRSEPPMVQVSSATWETMNELGIEKQPGLLPAELFNWQSFQNPWGLILLVGGGFLVGFGARYANGCTSGHGISGLANFQVASLVAVCAFMVGGILVSIYLIPVLVRGLS</sequence>
<evidence type="ECO:0000256" key="1">
    <source>
        <dbReference type="ARBA" id="ARBA00004429"/>
    </source>
</evidence>
<dbReference type="AlphaFoldDB" id="A0A7Y2EGV8"/>
<dbReference type="EMBL" id="JABDJR010000625">
    <property type="protein sequence ID" value="NNF08173.1"/>
    <property type="molecule type" value="Genomic_DNA"/>
</dbReference>
<feature type="transmembrane region" description="Helical" evidence="9">
    <location>
        <begin position="61"/>
        <end position="79"/>
    </location>
</feature>
<evidence type="ECO:0000256" key="4">
    <source>
        <dbReference type="ARBA" id="ARBA00022519"/>
    </source>
</evidence>
<protein>
    <submittedName>
        <fullName evidence="10">YeeE/YedE family protein</fullName>
    </submittedName>
</protein>
<dbReference type="PANTHER" id="PTHR30574:SF1">
    <property type="entry name" value="SULPHUR TRANSPORT DOMAIN-CONTAINING PROTEIN"/>
    <property type="match status" value="1"/>
</dbReference>
<dbReference type="Pfam" id="PF04143">
    <property type="entry name" value="Sulf_transp"/>
    <property type="match status" value="1"/>
</dbReference>
<accession>A0A7Y2EGV8</accession>
<comment type="caution">
    <text evidence="10">The sequence shown here is derived from an EMBL/GenBank/DDBJ whole genome shotgun (WGS) entry which is preliminary data.</text>
</comment>
<evidence type="ECO:0000313" key="10">
    <source>
        <dbReference type="EMBL" id="NNF08173.1"/>
    </source>
</evidence>
<evidence type="ECO:0000256" key="5">
    <source>
        <dbReference type="ARBA" id="ARBA00022692"/>
    </source>
</evidence>
<organism evidence="10 11">
    <name type="scientific">Eiseniibacteriota bacterium</name>
    <dbReference type="NCBI Taxonomy" id="2212470"/>
    <lineage>
        <taxon>Bacteria</taxon>
        <taxon>Candidatus Eiseniibacteriota</taxon>
    </lineage>
</organism>
<dbReference type="GO" id="GO:0005886">
    <property type="term" value="C:plasma membrane"/>
    <property type="evidence" value="ECO:0007669"/>
    <property type="project" value="UniProtKB-SubCell"/>
</dbReference>
<dbReference type="PANTHER" id="PTHR30574">
    <property type="entry name" value="INNER MEMBRANE PROTEIN YEDE"/>
    <property type="match status" value="1"/>
</dbReference>
<gene>
    <name evidence="10" type="ORF">HKN21_15520</name>
</gene>
<keyword evidence="5 9" id="KW-0812">Transmembrane</keyword>
<comment type="subcellular location">
    <subcellularLocation>
        <location evidence="1">Cell inner membrane</location>
        <topology evidence="1">Multi-pass membrane protein</topology>
    </subcellularLocation>
</comment>
<feature type="transmembrane region" description="Helical" evidence="9">
    <location>
        <begin position="157"/>
        <end position="183"/>
    </location>
</feature>
<evidence type="ECO:0000256" key="6">
    <source>
        <dbReference type="ARBA" id="ARBA00022989"/>
    </source>
</evidence>
<evidence type="ECO:0000256" key="3">
    <source>
        <dbReference type="ARBA" id="ARBA00022475"/>
    </source>
</evidence>
<proteinExistence type="inferred from homology"/>
<evidence type="ECO:0000256" key="8">
    <source>
        <dbReference type="ARBA" id="ARBA00035655"/>
    </source>
</evidence>
<evidence type="ECO:0000256" key="7">
    <source>
        <dbReference type="ARBA" id="ARBA00023136"/>
    </source>
</evidence>
<keyword evidence="6 9" id="KW-1133">Transmembrane helix</keyword>
<name>A0A7Y2EGV8_UNCEI</name>
<feature type="transmembrane region" description="Helical" evidence="9">
    <location>
        <begin position="126"/>
        <end position="145"/>
    </location>
</feature>
<evidence type="ECO:0000313" key="11">
    <source>
        <dbReference type="Proteomes" id="UP000547674"/>
    </source>
</evidence>
<keyword evidence="2" id="KW-0813">Transport</keyword>
<keyword evidence="7 9" id="KW-0472">Membrane</keyword>
<dbReference type="InterPro" id="IPR007272">
    <property type="entry name" value="Sulf_transp_TsuA/YedE"/>
</dbReference>
<dbReference type="Proteomes" id="UP000547674">
    <property type="component" value="Unassembled WGS sequence"/>
</dbReference>
<evidence type="ECO:0000256" key="9">
    <source>
        <dbReference type="SAM" id="Phobius"/>
    </source>
</evidence>
<reference evidence="10 11" key="1">
    <citation type="submission" date="2020-03" db="EMBL/GenBank/DDBJ databases">
        <title>Metabolic flexibility allows generalist bacteria to become dominant in a frequently disturbed ecosystem.</title>
        <authorList>
            <person name="Chen Y.-J."/>
            <person name="Leung P.M."/>
            <person name="Bay S.K."/>
            <person name="Hugenholtz P."/>
            <person name="Kessler A.J."/>
            <person name="Shelley G."/>
            <person name="Waite D.W."/>
            <person name="Cook P.L."/>
            <person name="Greening C."/>
        </authorList>
    </citation>
    <scope>NUCLEOTIDE SEQUENCE [LARGE SCALE GENOMIC DNA]</scope>
    <source>
        <strain evidence="10">SS_bin_28</strain>
    </source>
</reference>
<comment type="similarity">
    <text evidence="8">Belongs to the TsuA/YedE (TC 9.B.102) family.</text>
</comment>
<feature type="transmembrane region" description="Helical" evidence="9">
    <location>
        <begin position="6"/>
        <end position="27"/>
    </location>
</feature>